<gene>
    <name evidence="3" type="ORF">GMD21_05855</name>
</gene>
<evidence type="ECO:0000256" key="1">
    <source>
        <dbReference type="SAM" id="MobiDB-lite"/>
    </source>
</evidence>
<comment type="caution">
    <text evidence="3">The sequence shown here is derived from an EMBL/GenBank/DDBJ whole genome shotgun (WGS) entry which is preliminary data.</text>
</comment>
<feature type="compositionally biased region" description="Basic and acidic residues" evidence="1">
    <location>
        <begin position="174"/>
        <end position="190"/>
    </location>
</feature>
<accession>A0A844KFW2</accession>
<dbReference type="Proteomes" id="UP000448177">
    <property type="component" value="Unassembled WGS sequence"/>
</dbReference>
<dbReference type="InterPro" id="IPR056906">
    <property type="entry name" value="ORF2/G2P_dom"/>
</dbReference>
<evidence type="ECO:0000259" key="2">
    <source>
        <dbReference type="Pfam" id="PF23343"/>
    </source>
</evidence>
<feature type="domain" description="Replication-associated protein ORF2/G2P" evidence="2">
    <location>
        <begin position="68"/>
        <end position="173"/>
    </location>
</feature>
<evidence type="ECO:0000313" key="4">
    <source>
        <dbReference type="Proteomes" id="UP000448177"/>
    </source>
</evidence>
<feature type="region of interest" description="Disordered" evidence="1">
    <location>
        <begin position="174"/>
        <end position="211"/>
    </location>
</feature>
<keyword evidence="4" id="KW-1185">Reference proteome</keyword>
<protein>
    <recommendedName>
        <fullName evidence="2">Replication-associated protein ORF2/G2P domain-containing protein</fullName>
    </recommendedName>
</protein>
<dbReference type="AlphaFoldDB" id="A0A844KFW2"/>
<sequence length="253" mass="30068">MATKRVTHTFRKGDILEVKEYHDGRYGARGLPREKKRKPTPEQMAVVNAMNKAETARHRLLEYFGKGDYFLTLTYRVEARPPDMAKAKKDFTNLISKLRTRYKKEQIELRWIRNIEKGTKGAWHIHMVITGCRDTIRWVEECWPHGGIYAEQLEKSKYYEEDFSQLASYITKNEKVGEKREDGKRDKPRLSESSYSTSRNMPLKPPKKKKLARWHKEIKQKNGYYIAKSYEGINPATGFKYRRYTLIRLNRRI</sequence>
<proteinExistence type="predicted"/>
<reference evidence="3 4" key="1">
    <citation type="journal article" date="2019" name="Nat. Med.">
        <title>A library of human gut bacterial isolates paired with longitudinal multiomics data enables mechanistic microbiome research.</title>
        <authorList>
            <person name="Poyet M."/>
            <person name="Groussin M."/>
            <person name="Gibbons S.M."/>
            <person name="Avila-Pacheco J."/>
            <person name="Jiang X."/>
            <person name="Kearney S.M."/>
            <person name="Perrotta A.R."/>
            <person name="Berdy B."/>
            <person name="Zhao S."/>
            <person name="Lieberman T.D."/>
            <person name="Swanson P.K."/>
            <person name="Smith M."/>
            <person name="Roesemann S."/>
            <person name="Alexander J.E."/>
            <person name="Rich S.A."/>
            <person name="Livny J."/>
            <person name="Vlamakis H."/>
            <person name="Clish C."/>
            <person name="Bullock K."/>
            <person name="Deik A."/>
            <person name="Scott J."/>
            <person name="Pierce K.A."/>
            <person name="Xavier R.J."/>
            <person name="Alm E.J."/>
        </authorList>
    </citation>
    <scope>NUCLEOTIDE SEQUENCE [LARGE SCALE GENOMIC DNA]</scope>
    <source>
        <strain evidence="3 4">BIOML-A1</strain>
    </source>
</reference>
<feature type="compositionally biased region" description="Polar residues" evidence="1">
    <location>
        <begin position="191"/>
        <end position="200"/>
    </location>
</feature>
<dbReference type="Pfam" id="PF23343">
    <property type="entry name" value="REP_ORF2-G2P"/>
    <property type="match status" value="1"/>
</dbReference>
<organism evidence="3 4">
    <name type="scientific">Mediterraneibacter faecis</name>
    <dbReference type="NCBI Taxonomy" id="592978"/>
    <lineage>
        <taxon>Bacteria</taxon>
        <taxon>Bacillati</taxon>
        <taxon>Bacillota</taxon>
        <taxon>Clostridia</taxon>
        <taxon>Lachnospirales</taxon>
        <taxon>Lachnospiraceae</taxon>
        <taxon>Mediterraneibacter</taxon>
    </lineage>
</organism>
<dbReference type="EMBL" id="WNAF01000002">
    <property type="protein sequence ID" value="MTR76207.1"/>
    <property type="molecule type" value="Genomic_DNA"/>
</dbReference>
<name>A0A844KFW2_9FIRM</name>
<evidence type="ECO:0000313" key="3">
    <source>
        <dbReference type="EMBL" id="MTR76207.1"/>
    </source>
</evidence>